<sequence length="414" mass="46483">MRLKTKTITRSCNIAVLILLFFASIKTASAQKTFKYGAALQQVDSTGFYRINLQPALVAKAKADLSDIRIADGKGNFVPYIQAGSLPQKDQKSFVVFNTIATRLPTDTGTTFIVENKTGLPLDRLWIKLQNTAVQRQINLIGSDDLQQWFAIQENIPLQEAVQNSEGTYMQSLSFPASSYRYLKLLVNDKRRTPIKFLQAGIYTDYAAILAYTQIIPVQFSRVDSNKTTFINLKLNDNYQVNKLHLNISGPKYFKRNITIYQLINGYKETVAETEISATQSTDVLISAKTNQLILQVNNGDNPPLTIKSIDVYQSDEYLISYLEGKQSYRLLTGDSSALAAEYDLKFFADSIKDNTPLITHDAVIKNNIQPPAVVKKGRDYTVFIWIAIVVSLGLLLFLTLKMTKEVGKKTGER</sequence>
<keyword evidence="1" id="KW-0812">Transmembrane</keyword>
<evidence type="ECO:0000313" key="4">
    <source>
        <dbReference type="Proteomes" id="UP000199072"/>
    </source>
</evidence>
<evidence type="ECO:0008006" key="5">
    <source>
        <dbReference type="Google" id="ProtNLM"/>
    </source>
</evidence>
<dbReference type="STRING" id="1391627.SAMN05216464_10737"/>
<keyword evidence="4" id="KW-1185">Reference proteome</keyword>
<reference evidence="3 4" key="1">
    <citation type="submission" date="2016-10" db="EMBL/GenBank/DDBJ databases">
        <authorList>
            <person name="de Groot N.N."/>
        </authorList>
    </citation>
    <scope>NUCLEOTIDE SEQUENCE [LARGE SCALE GENOMIC DNA]</scope>
    <source>
        <strain evidence="3 4">47C3B</strain>
    </source>
</reference>
<dbReference type="Proteomes" id="UP000199072">
    <property type="component" value="Unassembled WGS sequence"/>
</dbReference>
<dbReference type="Pfam" id="PF13163">
    <property type="entry name" value="DUF3999"/>
    <property type="match status" value="1"/>
</dbReference>
<evidence type="ECO:0000256" key="1">
    <source>
        <dbReference type="SAM" id="Phobius"/>
    </source>
</evidence>
<evidence type="ECO:0000313" key="3">
    <source>
        <dbReference type="EMBL" id="SDE52534.1"/>
    </source>
</evidence>
<feature type="signal peptide" evidence="2">
    <location>
        <begin position="1"/>
        <end position="30"/>
    </location>
</feature>
<keyword evidence="1" id="KW-0472">Membrane</keyword>
<dbReference type="AlphaFoldDB" id="A0A1G7DLV6"/>
<dbReference type="OrthoDB" id="994644at2"/>
<dbReference type="RefSeq" id="WP_091150308.1">
    <property type="nucleotide sequence ID" value="NZ_FNAI01000007.1"/>
</dbReference>
<accession>A0A1G7DLV6</accession>
<feature type="chain" id="PRO_5011574446" description="DUF3999 domain-containing protein" evidence="2">
    <location>
        <begin position="31"/>
        <end position="414"/>
    </location>
</feature>
<keyword evidence="2" id="KW-0732">Signal</keyword>
<feature type="transmembrane region" description="Helical" evidence="1">
    <location>
        <begin position="381"/>
        <end position="401"/>
    </location>
</feature>
<proteinExistence type="predicted"/>
<dbReference type="InterPro" id="IPR025060">
    <property type="entry name" value="DUF3999"/>
</dbReference>
<organism evidence="3 4">
    <name type="scientific">Mucilaginibacter pineti</name>
    <dbReference type="NCBI Taxonomy" id="1391627"/>
    <lineage>
        <taxon>Bacteria</taxon>
        <taxon>Pseudomonadati</taxon>
        <taxon>Bacteroidota</taxon>
        <taxon>Sphingobacteriia</taxon>
        <taxon>Sphingobacteriales</taxon>
        <taxon>Sphingobacteriaceae</taxon>
        <taxon>Mucilaginibacter</taxon>
    </lineage>
</organism>
<keyword evidence="1" id="KW-1133">Transmembrane helix</keyword>
<evidence type="ECO:0000256" key="2">
    <source>
        <dbReference type="SAM" id="SignalP"/>
    </source>
</evidence>
<dbReference type="EMBL" id="FNAI01000007">
    <property type="protein sequence ID" value="SDE52534.1"/>
    <property type="molecule type" value="Genomic_DNA"/>
</dbReference>
<gene>
    <name evidence="3" type="ORF">SAMN05216464_10737</name>
</gene>
<protein>
    <recommendedName>
        <fullName evidence="5">DUF3999 domain-containing protein</fullName>
    </recommendedName>
</protein>
<name>A0A1G7DLV6_9SPHI</name>